<dbReference type="RefSeq" id="WP_290296186.1">
    <property type="nucleotide sequence ID" value="NZ_JAUFQR010000001.1"/>
</dbReference>
<dbReference type="SFLD" id="SFLDS00003">
    <property type="entry name" value="Haloacid_Dehalogenase"/>
    <property type="match status" value="1"/>
</dbReference>
<dbReference type="InterPro" id="IPR036412">
    <property type="entry name" value="HAD-like_sf"/>
</dbReference>
<dbReference type="InterPro" id="IPR041492">
    <property type="entry name" value="HAD_2"/>
</dbReference>
<evidence type="ECO:0000313" key="5">
    <source>
        <dbReference type="EMBL" id="MFC3756000.1"/>
    </source>
</evidence>
<dbReference type="NCBIfam" id="TIGR01549">
    <property type="entry name" value="HAD-SF-IA-v1"/>
    <property type="match status" value="1"/>
</dbReference>
<comment type="caution">
    <text evidence="5">The sequence shown here is derived from an EMBL/GenBank/DDBJ whole genome shotgun (WGS) entry which is preliminary data.</text>
</comment>
<reference evidence="6" key="1">
    <citation type="journal article" date="2019" name="Int. J. Syst. Evol. Microbiol.">
        <title>The Global Catalogue of Microorganisms (GCM) 10K type strain sequencing project: providing services to taxonomists for standard genome sequencing and annotation.</title>
        <authorList>
            <consortium name="The Broad Institute Genomics Platform"/>
            <consortium name="The Broad Institute Genome Sequencing Center for Infectious Disease"/>
            <person name="Wu L."/>
            <person name="Ma J."/>
        </authorList>
    </citation>
    <scope>NUCLEOTIDE SEQUENCE [LARGE SCALE GENOMIC DNA]</scope>
    <source>
        <strain evidence="6">CECT 7798</strain>
    </source>
</reference>
<proteinExistence type="predicted"/>
<dbReference type="EMBL" id="JBHRYO010000002">
    <property type="protein sequence ID" value="MFC3756000.1"/>
    <property type="molecule type" value="Genomic_DNA"/>
</dbReference>
<evidence type="ECO:0000256" key="2">
    <source>
        <dbReference type="ARBA" id="ARBA00022723"/>
    </source>
</evidence>
<dbReference type="EC" id="3.1.3.-" evidence="5"/>
<dbReference type="InterPro" id="IPR023214">
    <property type="entry name" value="HAD_sf"/>
</dbReference>
<dbReference type="GO" id="GO:0016787">
    <property type="term" value="F:hydrolase activity"/>
    <property type="evidence" value="ECO:0007669"/>
    <property type="project" value="UniProtKB-KW"/>
</dbReference>
<name>A0ABV7XW91_9FLAO</name>
<evidence type="ECO:0000256" key="3">
    <source>
        <dbReference type="ARBA" id="ARBA00022801"/>
    </source>
</evidence>
<keyword evidence="4" id="KW-0460">Magnesium</keyword>
<dbReference type="PANTHER" id="PTHR46470:SF2">
    <property type="entry name" value="GLYCERALDEHYDE 3-PHOSPHATE PHOSPHATASE"/>
    <property type="match status" value="1"/>
</dbReference>
<organism evidence="5 6">
    <name type="scientific">Chryseobacterium tructae</name>
    <dbReference type="NCBI Taxonomy" id="1037380"/>
    <lineage>
        <taxon>Bacteria</taxon>
        <taxon>Pseudomonadati</taxon>
        <taxon>Bacteroidota</taxon>
        <taxon>Flavobacteriia</taxon>
        <taxon>Flavobacteriales</taxon>
        <taxon>Weeksellaceae</taxon>
        <taxon>Chryseobacterium group</taxon>
        <taxon>Chryseobacterium</taxon>
    </lineage>
</organism>
<evidence type="ECO:0000313" key="6">
    <source>
        <dbReference type="Proteomes" id="UP001595735"/>
    </source>
</evidence>
<dbReference type="PANTHER" id="PTHR46470">
    <property type="entry name" value="N-ACYLNEURAMINATE-9-PHOSPHATASE"/>
    <property type="match status" value="1"/>
</dbReference>
<dbReference type="Gene3D" id="3.40.50.1000">
    <property type="entry name" value="HAD superfamily/HAD-like"/>
    <property type="match status" value="1"/>
</dbReference>
<dbReference type="Proteomes" id="UP001595735">
    <property type="component" value="Unassembled WGS sequence"/>
</dbReference>
<evidence type="ECO:0000256" key="1">
    <source>
        <dbReference type="ARBA" id="ARBA00001946"/>
    </source>
</evidence>
<gene>
    <name evidence="5" type="ORF">ACFONJ_08495</name>
</gene>
<comment type="cofactor">
    <cofactor evidence="1">
        <name>Mg(2+)</name>
        <dbReference type="ChEBI" id="CHEBI:18420"/>
    </cofactor>
</comment>
<dbReference type="SFLD" id="SFLDG01129">
    <property type="entry name" value="C1.5:_HAD__Beta-PGM__Phosphata"/>
    <property type="match status" value="1"/>
</dbReference>
<keyword evidence="3 5" id="KW-0378">Hydrolase</keyword>
<dbReference type="InterPro" id="IPR051400">
    <property type="entry name" value="HAD-like_hydrolase"/>
</dbReference>
<protein>
    <submittedName>
        <fullName evidence="5">HAD family hydrolase</fullName>
        <ecNumber evidence="5">3.1.3.-</ecNumber>
    </submittedName>
</protein>
<keyword evidence="6" id="KW-1185">Reference proteome</keyword>
<accession>A0ABV7XW91</accession>
<evidence type="ECO:0000256" key="4">
    <source>
        <dbReference type="ARBA" id="ARBA00022842"/>
    </source>
</evidence>
<dbReference type="Pfam" id="PF13419">
    <property type="entry name" value="HAD_2"/>
    <property type="match status" value="1"/>
</dbReference>
<dbReference type="InterPro" id="IPR006439">
    <property type="entry name" value="HAD-SF_hydro_IA"/>
</dbReference>
<dbReference type="Gene3D" id="1.10.150.520">
    <property type="match status" value="1"/>
</dbReference>
<keyword evidence="2" id="KW-0479">Metal-binding</keyword>
<dbReference type="SUPFAM" id="SSF56784">
    <property type="entry name" value="HAD-like"/>
    <property type="match status" value="1"/>
</dbReference>
<sequence>MKGKYIIFDLDDTLMYEIDYLESAYYEIANLLDLNNKENLYQDMMSWYHENKDVFGMLEEKYSHDKIKLLDIYRNHFPMIKMGDDVREVLDYISQNTYKLGLISDGRSVTQRNKLKALDIEGLFDKIIISEEFGSMKPDHKNFEIFMDDKNYQYFYIGDNTKKDFVTPNKLGWITIALKDAGRNIHKQDFDWSAEHKPQFIVNNLKEIINYIN</sequence>